<feature type="coiled-coil region" evidence="9">
    <location>
        <begin position="343"/>
        <end position="428"/>
    </location>
</feature>
<evidence type="ECO:0000256" key="5">
    <source>
        <dbReference type="ARBA" id="ARBA00022803"/>
    </source>
</evidence>
<dbReference type="GO" id="GO:0005813">
    <property type="term" value="C:centrosome"/>
    <property type="evidence" value="ECO:0007669"/>
    <property type="project" value="UniProtKB-SubCell"/>
</dbReference>
<evidence type="ECO:0000313" key="11">
    <source>
        <dbReference type="EMBL" id="GMH69545.1"/>
    </source>
</evidence>
<keyword evidence="12" id="KW-1185">Reference proteome</keyword>
<feature type="coiled-coil region" evidence="9">
    <location>
        <begin position="222"/>
        <end position="295"/>
    </location>
</feature>
<dbReference type="AlphaFoldDB" id="A0A9W7E927"/>
<sequence>MDVSSNIGDESSMNSSGVDEFLASQGISSSPIRGAGDDDEVDSATNSLPLNDSLTDNNTTADASDLHDLVDPPVREALRRSSIHVETLTHDLKEKAQEAEALKGALNFEIVKYKQVVEREETLKAEKAAIGARLEAMSAGGGRAEEVAQLTSPKHADSDHQTTAINKILSQYGFSPLDSTSNLTDKLSEILQESKQRGLAIQNLRDNVNKSHNESFTAEKTSVGLNAMIERLEREKEILKAEKEKSDNTLSAFKKKAATEIRKLKSDKENLTIKLQQSSNRVKAKESVIDKLTSKLDSTSQKEKQNLEYSKTVFSSLQNRGPRLGSQSDTKALEVIGMYEANKGKMDDEMHALRSEVRELNEALRVKENNMITREIGGVMDNAGESVNRLKGRVEEVEGRNRELEGRRSGLERKLTKMENKQVDVKERLRVTRDENTNLLLELQSRPTVKQYKSAERRIDELERKLYAAVEAAQESNDVKELKRHMNTKTLIEQDKANHRLRLERLDAIPREISKEILKQTCRELDISDATLIAPCIRKMSKAMLLLPRLENFINDVCGFVFKHSTDKENKKGSKVNRRTMEDVMPVLKNWEKQLNEHGKSSEFKAIIMSELCRRSVVPKKTGLFNRAGNDTDYPGLTADMSEEQALRAIRDLVELEKSVMAREDLYRNAEEVVSKNPDLFVNRVVLHFRYLFGVKHMEGVFPKMNEVYLFVNEMNAFIRELRSMFGIKSSMPTASVVKMMLEVASELEKTNQLAAMGAGGEVGEEEEELENYVVM</sequence>
<dbReference type="GO" id="GO:0060271">
    <property type="term" value="P:cilium assembly"/>
    <property type="evidence" value="ECO:0007669"/>
    <property type="project" value="InterPro"/>
</dbReference>
<dbReference type="PANTHER" id="PTHR14594">
    <property type="entry name" value="CENTROSOMAL PROTEIN OF 70 KDA"/>
    <property type="match status" value="1"/>
</dbReference>
<comment type="subcellular location">
    <subcellularLocation>
        <location evidence="1">Cytoplasm</location>
        <location evidence="1">Cytoskeleton</location>
        <location evidence="1">Microtubule organizing center</location>
        <location evidence="1">Centrosome</location>
    </subcellularLocation>
</comment>
<organism evidence="11 12">
    <name type="scientific">Triparma laevis f. longispina</name>
    <dbReference type="NCBI Taxonomy" id="1714387"/>
    <lineage>
        <taxon>Eukaryota</taxon>
        <taxon>Sar</taxon>
        <taxon>Stramenopiles</taxon>
        <taxon>Ochrophyta</taxon>
        <taxon>Bolidophyceae</taxon>
        <taxon>Parmales</taxon>
        <taxon>Triparmaceae</taxon>
        <taxon>Triparma</taxon>
    </lineage>
</organism>
<evidence type="ECO:0000256" key="6">
    <source>
        <dbReference type="ARBA" id="ARBA00023054"/>
    </source>
</evidence>
<feature type="compositionally biased region" description="Polar residues" evidence="10">
    <location>
        <begin position="1"/>
        <end position="17"/>
    </location>
</feature>
<evidence type="ECO:0000256" key="3">
    <source>
        <dbReference type="ARBA" id="ARBA00018408"/>
    </source>
</evidence>
<evidence type="ECO:0000256" key="9">
    <source>
        <dbReference type="SAM" id="Coils"/>
    </source>
</evidence>
<dbReference type="Proteomes" id="UP001165122">
    <property type="component" value="Unassembled WGS sequence"/>
</dbReference>
<evidence type="ECO:0000256" key="1">
    <source>
        <dbReference type="ARBA" id="ARBA00004300"/>
    </source>
</evidence>
<dbReference type="GO" id="GO:0070507">
    <property type="term" value="P:regulation of microtubule cytoskeleton organization"/>
    <property type="evidence" value="ECO:0007669"/>
    <property type="project" value="InterPro"/>
</dbReference>
<evidence type="ECO:0000256" key="10">
    <source>
        <dbReference type="SAM" id="MobiDB-lite"/>
    </source>
</evidence>
<proteinExistence type="predicted"/>
<dbReference type="InterPro" id="IPR037692">
    <property type="entry name" value="CEP70"/>
</dbReference>
<dbReference type="PANTHER" id="PTHR14594:SF1">
    <property type="entry name" value="CENTROSOMAL PROTEIN OF 70 KDA"/>
    <property type="match status" value="1"/>
</dbReference>
<gene>
    <name evidence="11" type="ORF">TrLO_g5575</name>
</gene>
<name>A0A9W7E927_9STRA</name>
<dbReference type="SUPFAM" id="SSF58100">
    <property type="entry name" value="Bacterial hemolysins"/>
    <property type="match status" value="1"/>
</dbReference>
<reference evidence="12" key="1">
    <citation type="journal article" date="2023" name="Commun. Biol.">
        <title>Genome analysis of Parmales, the sister group of diatoms, reveals the evolutionary specialization of diatoms from phago-mixotrophs to photoautotrophs.</title>
        <authorList>
            <person name="Ban H."/>
            <person name="Sato S."/>
            <person name="Yoshikawa S."/>
            <person name="Yamada K."/>
            <person name="Nakamura Y."/>
            <person name="Ichinomiya M."/>
            <person name="Sato N."/>
            <person name="Blanc-Mathieu R."/>
            <person name="Endo H."/>
            <person name="Kuwata A."/>
            <person name="Ogata H."/>
        </authorList>
    </citation>
    <scope>NUCLEOTIDE SEQUENCE [LARGE SCALE GENOMIC DNA]</scope>
    <source>
        <strain evidence="12">NIES 3700</strain>
    </source>
</reference>
<feature type="region of interest" description="Disordered" evidence="10">
    <location>
        <begin position="1"/>
        <end position="69"/>
    </location>
</feature>
<feature type="compositionally biased region" description="Polar residues" evidence="10">
    <location>
        <begin position="43"/>
        <end position="62"/>
    </location>
</feature>
<dbReference type="OrthoDB" id="2020926at2759"/>
<keyword evidence="7" id="KW-0206">Cytoskeleton</keyword>
<evidence type="ECO:0000256" key="7">
    <source>
        <dbReference type="ARBA" id="ARBA00023212"/>
    </source>
</evidence>
<dbReference type="EMBL" id="BRXW01000608">
    <property type="protein sequence ID" value="GMH69545.1"/>
    <property type="molecule type" value="Genomic_DNA"/>
</dbReference>
<comment type="function">
    <text evidence="8">Plays a role in the organization of both preexisting and nascent microtubules in interphase cells. During mitosis, required for the organization and orientation of the mitotic spindle.</text>
</comment>
<accession>A0A9W7E927</accession>
<keyword evidence="6 9" id="KW-0175">Coiled coil</keyword>
<comment type="caution">
    <text evidence="11">The sequence shown here is derived from an EMBL/GenBank/DDBJ whole genome shotgun (WGS) entry which is preliminary data.</text>
</comment>
<protein>
    <recommendedName>
        <fullName evidence="3">Centrosomal protein of 70 kDa</fullName>
    </recommendedName>
</protein>
<keyword evidence="5" id="KW-0802">TPR repeat</keyword>
<evidence type="ECO:0000313" key="12">
    <source>
        <dbReference type="Proteomes" id="UP001165122"/>
    </source>
</evidence>
<keyword evidence="4" id="KW-0963">Cytoplasm</keyword>
<evidence type="ECO:0000256" key="8">
    <source>
        <dbReference type="ARBA" id="ARBA00025273"/>
    </source>
</evidence>
<evidence type="ECO:0000256" key="4">
    <source>
        <dbReference type="ARBA" id="ARBA00022490"/>
    </source>
</evidence>
<evidence type="ECO:0000256" key="2">
    <source>
        <dbReference type="ARBA" id="ARBA00011832"/>
    </source>
</evidence>
<comment type="subunit">
    <text evidence="2">Directly interacts with tubulin-gamma; this interaction determines centrosomal localization.</text>
</comment>
<dbReference type="GO" id="GO:0043015">
    <property type="term" value="F:gamma-tubulin binding"/>
    <property type="evidence" value="ECO:0007669"/>
    <property type="project" value="InterPro"/>
</dbReference>